<dbReference type="SUPFAM" id="SSF56655">
    <property type="entry name" value="Carbohydrate phosphatase"/>
    <property type="match status" value="1"/>
</dbReference>
<gene>
    <name evidence="11" type="ORF">CYMTET_48571</name>
</gene>
<feature type="non-terminal residue" evidence="11">
    <location>
        <position position="1"/>
    </location>
</feature>
<evidence type="ECO:0000256" key="6">
    <source>
        <dbReference type="ARBA" id="ARBA00022842"/>
    </source>
</evidence>
<dbReference type="PANTHER" id="PTHR43028:SF5">
    <property type="entry name" value="3'(2'),5'-BISPHOSPHATE NUCLEOTIDASE 1"/>
    <property type="match status" value="1"/>
</dbReference>
<evidence type="ECO:0000313" key="12">
    <source>
        <dbReference type="Proteomes" id="UP001190700"/>
    </source>
</evidence>
<dbReference type="PROSITE" id="PS00108">
    <property type="entry name" value="PROTEIN_KINASE_ST"/>
    <property type="match status" value="1"/>
</dbReference>
<feature type="binding site" evidence="10">
    <location>
        <position position="362"/>
    </location>
    <ligand>
        <name>Mg(2+)</name>
        <dbReference type="ChEBI" id="CHEBI:18420"/>
        <label>1</label>
        <note>catalytic</note>
    </ligand>
</feature>
<proteinExistence type="inferred from homology"/>
<dbReference type="GO" id="GO:0008441">
    <property type="term" value="F:3'(2'),5'-bisphosphate nucleotidase activity"/>
    <property type="evidence" value="ECO:0007669"/>
    <property type="project" value="UniProtKB-EC"/>
</dbReference>
<dbReference type="PROSITE" id="PS00630">
    <property type="entry name" value="IMP_2"/>
    <property type="match status" value="1"/>
</dbReference>
<dbReference type="Gene3D" id="3.90.1200.10">
    <property type="match status" value="1"/>
</dbReference>
<dbReference type="EMBL" id="LGRX02033335">
    <property type="protein sequence ID" value="KAK3241687.1"/>
    <property type="molecule type" value="Genomic_DNA"/>
</dbReference>
<dbReference type="PANTHER" id="PTHR43028">
    <property type="entry name" value="3'(2'),5'-BISPHOSPHATE NUCLEOTIDASE 1"/>
    <property type="match status" value="1"/>
</dbReference>
<organism evidence="11 12">
    <name type="scientific">Cymbomonas tetramitiformis</name>
    <dbReference type="NCBI Taxonomy" id="36881"/>
    <lineage>
        <taxon>Eukaryota</taxon>
        <taxon>Viridiplantae</taxon>
        <taxon>Chlorophyta</taxon>
        <taxon>Pyramimonadophyceae</taxon>
        <taxon>Pyramimonadales</taxon>
        <taxon>Pyramimonadaceae</taxon>
        <taxon>Cymbomonas</taxon>
    </lineage>
</organism>
<dbReference type="Proteomes" id="UP001190700">
    <property type="component" value="Unassembled WGS sequence"/>
</dbReference>
<name>A0AAE0EVM1_9CHLO</name>
<dbReference type="EC" id="3.1.3.7" evidence="3"/>
<evidence type="ECO:0000256" key="4">
    <source>
        <dbReference type="ARBA" id="ARBA00022723"/>
    </source>
</evidence>
<dbReference type="AlphaFoldDB" id="A0AAE0EVM1"/>
<dbReference type="GO" id="GO:0005737">
    <property type="term" value="C:cytoplasm"/>
    <property type="evidence" value="ECO:0007669"/>
    <property type="project" value="UniProtKB-ARBA"/>
</dbReference>
<evidence type="ECO:0000256" key="2">
    <source>
        <dbReference type="ARBA" id="ARBA00009759"/>
    </source>
</evidence>
<keyword evidence="12" id="KW-1185">Reference proteome</keyword>
<dbReference type="InterPro" id="IPR008271">
    <property type="entry name" value="Ser/Thr_kinase_AS"/>
</dbReference>
<feature type="binding site" evidence="10">
    <location>
        <position position="359"/>
    </location>
    <ligand>
        <name>Mg(2+)</name>
        <dbReference type="ChEBI" id="CHEBI:18420"/>
        <label>1</label>
        <note>catalytic</note>
    </ligand>
</feature>
<dbReference type="InterPro" id="IPR050725">
    <property type="entry name" value="CysQ/Inositol_MonoPase"/>
</dbReference>
<dbReference type="Gene3D" id="3.40.190.80">
    <property type="match status" value="1"/>
</dbReference>
<dbReference type="Pfam" id="PF00459">
    <property type="entry name" value="Inositol_P"/>
    <property type="match status" value="1"/>
</dbReference>
<evidence type="ECO:0000256" key="3">
    <source>
        <dbReference type="ARBA" id="ARBA00012633"/>
    </source>
</evidence>
<comment type="caution">
    <text evidence="11">The sequence shown here is derived from an EMBL/GenBank/DDBJ whole genome shotgun (WGS) entry which is preliminary data.</text>
</comment>
<dbReference type="FunFam" id="3.30.540.10:FF:000012">
    <property type="entry name" value="Blast:Putative inositol monophosphatase 3"/>
    <property type="match status" value="1"/>
</dbReference>
<reference evidence="11 12" key="1">
    <citation type="journal article" date="2015" name="Genome Biol. Evol.">
        <title>Comparative Genomics of a Bacterivorous Green Alga Reveals Evolutionary Causalities and Consequences of Phago-Mixotrophic Mode of Nutrition.</title>
        <authorList>
            <person name="Burns J.A."/>
            <person name="Paasch A."/>
            <person name="Narechania A."/>
            <person name="Kim E."/>
        </authorList>
    </citation>
    <scope>NUCLEOTIDE SEQUENCE [LARGE SCALE GENOMIC DNA]</scope>
    <source>
        <strain evidence="11 12">PLY_AMNH</strain>
    </source>
</reference>
<evidence type="ECO:0000256" key="5">
    <source>
        <dbReference type="ARBA" id="ARBA00022801"/>
    </source>
</evidence>
<dbReference type="InterPro" id="IPR011009">
    <property type="entry name" value="Kinase-like_dom_sf"/>
</dbReference>
<evidence type="ECO:0000256" key="8">
    <source>
        <dbReference type="ARBA" id="ARBA00041815"/>
    </source>
</evidence>
<comment type="similarity">
    <text evidence="2">Belongs to the inositol monophosphatase superfamily.</text>
</comment>
<feature type="binding site" evidence="10">
    <location>
        <position position="361"/>
    </location>
    <ligand>
        <name>Mg(2+)</name>
        <dbReference type="ChEBI" id="CHEBI:18420"/>
        <label>1</label>
        <note>catalytic</note>
    </ligand>
</feature>
<dbReference type="GO" id="GO:0046872">
    <property type="term" value="F:metal ion binding"/>
    <property type="evidence" value="ECO:0007669"/>
    <property type="project" value="UniProtKB-KW"/>
</dbReference>
<keyword evidence="4 10" id="KW-0479">Metal-binding</keyword>
<dbReference type="InterPro" id="IPR004119">
    <property type="entry name" value="EcKL"/>
</dbReference>
<feature type="binding site" evidence="10">
    <location>
        <position position="318"/>
    </location>
    <ligand>
        <name>Mg(2+)</name>
        <dbReference type="ChEBI" id="CHEBI:18420"/>
        <label>1</label>
        <note>catalytic</note>
    </ligand>
</feature>
<evidence type="ECO:0000313" key="11">
    <source>
        <dbReference type="EMBL" id="KAK3241687.1"/>
    </source>
</evidence>
<dbReference type="GO" id="GO:0046854">
    <property type="term" value="P:phosphatidylinositol phosphate biosynthetic process"/>
    <property type="evidence" value="ECO:0007669"/>
    <property type="project" value="InterPro"/>
</dbReference>
<evidence type="ECO:0000256" key="10">
    <source>
        <dbReference type="PIRSR" id="PIRSR600760-2"/>
    </source>
</evidence>
<dbReference type="GO" id="GO:0004672">
    <property type="term" value="F:protein kinase activity"/>
    <property type="evidence" value="ECO:0007669"/>
    <property type="project" value="InterPro"/>
</dbReference>
<dbReference type="InterPro" id="IPR000760">
    <property type="entry name" value="Inositol_monophosphatase-like"/>
</dbReference>
<dbReference type="PRINTS" id="PR00377">
    <property type="entry name" value="IMPHPHTASES"/>
</dbReference>
<accession>A0AAE0EVM1</accession>
<evidence type="ECO:0000256" key="7">
    <source>
        <dbReference type="ARBA" id="ARBA00040342"/>
    </source>
</evidence>
<keyword evidence="6 10" id="KW-0460">Magnesium</keyword>
<evidence type="ECO:0000256" key="9">
    <source>
        <dbReference type="ARBA" id="ARBA00044554"/>
    </source>
</evidence>
<dbReference type="InterPro" id="IPR020550">
    <property type="entry name" value="Inositol_monophosphatase_CS"/>
</dbReference>
<keyword evidence="5" id="KW-0378">Hydrolase</keyword>
<dbReference type="Pfam" id="PF02958">
    <property type="entry name" value="EcKL"/>
    <property type="match status" value="1"/>
</dbReference>
<evidence type="ECO:0000256" key="1">
    <source>
        <dbReference type="ARBA" id="ARBA00001946"/>
    </source>
</evidence>
<feature type="binding site" evidence="10">
    <location>
        <position position="505"/>
    </location>
    <ligand>
        <name>Mg(2+)</name>
        <dbReference type="ChEBI" id="CHEBI:18420"/>
        <label>1</label>
        <note>catalytic</note>
    </ligand>
</feature>
<dbReference type="SUPFAM" id="SSF56112">
    <property type="entry name" value="Protein kinase-like (PK-like)"/>
    <property type="match status" value="1"/>
</dbReference>
<dbReference type="Gene3D" id="3.30.540.10">
    <property type="entry name" value="Fructose-1,6-Bisphosphatase, subunit A, domain 1"/>
    <property type="match status" value="1"/>
</dbReference>
<comment type="cofactor">
    <cofactor evidence="1 10">
        <name>Mg(2+)</name>
        <dbReference type="ChEBI" id="CHEBI:18420"/>
    </cofactor>
</comment>
<sequence>DLKKMEAEWEIIIENWKDTSPMFSEEGVQLLGRRLRRSARALHRNLQFQWPQHRTLVHGDLKTANIFFNEADTEVAVVDWQWCGEGVGVVDLQYLMHTSGSIEVLQAEQQILQLYHECLLANLRRFGKHDQAATYGLETMVGQYEVATLDYVRFLIGSMWGRTTPASCLANADCINQGMHKRSTAHLIWLVQKADGLLSQLEQRRGLAASELLQAPSLAAPSTMEPLSAAAASSSTAVDPIGSGAPVVAQVLSAAISLSELGGAVAREVYAKGDLRTVNKDADVAEGFDPQTEADRQVEELVVGSLRRLFPGLSVIGEEGMREFNQAAVPSPWCDEVAAWELSPELLKARLEDLTVWVDPLDGTREFVEGIPEAVTVLIGIAHRGSPVAGVIHRPWGLPSTNVDHSRHMTHGQGQTVWGALGIGVWGLRGGRGKGTAMCLPSATCNVLRVATSRSHKTAASSRAVEKVQPAEEFPHGGAGNKVLKVLEDEVDVWLFASGGTKRWDSCAGEALLRSVGGFLVSYDDGCPYDYSRDTPSQNSNAYGTPIFSAAHGCYLLS</sequence>
<protein>
    <recommendedName>
        <fullName evidence="7">3'(2'),5'-bisphosphate nucleotidase 1</fullName>
        <ecNumber evidence="3">3.1.3.7</ecNumber>
    </recommendedName>
    <alternativeName>
        <fullName evidence="8">Bisphosphate 3'-nucleotidase 1</fullName>
    </alternativeName>
    <alternativeName>
        <fullName evidence="9">Inositol-polyphosphate 1-phosphatase</fullName>
    </alternativeName>
</protein>